<evidence type="ECO:0000313" key="6">
    <source>
        <dbReference type="EMBL" id="ACB66787.1"/>
    </source>
</evidence>
<dbReference type="OrthoDB" id="9814695at2"/>
<name>B1YWS5_BURA4</name>
<dbReference type="GO" id="GO:0008726">
    <property type="term" value="F:alkanesulfonate monooxygenase activity"/>
    <property type="evidence" value="ECO:0007669"/>
    <property type="project" value="UniProtKB-EC"/>
</dbReference>
<keyword evidence="2" id="KW-0288">FMN</keyword>
<evidence type="ECO:0000259" key="5">
    <source>
        <dbReference type="Pfam" id="PF00296"/>
    </source>
</evidence>
<accession>B1YWS5</accession>
<keyword evidence="3 6" id="KW-0560">Oxidoreductase</keyword>
<dbReference type="InterPro" id="IPR011251">
    <property type="entry name" value="Luciferase-like_dom"/>
</dbReference>
<dbReference type="KEGG" id="bac:BamMC406_4325"/>
<proteinExistence type="predicted"/>
<dbReference type="HOGENOM" id="CLU_027853_1_4_4"/>
<dbReference type="EMBL" id="CP001026">
    <property type="protein sequence ID" value="ACB66787.1"/>
    <property type="molecule type" value="Genomic_DNA"/>
</dbReference>
<keyword evidence="1" id="KW-0285">Flavoprotein</keyword>
<dbReference type="Pfam" id="PF00296">
    <property type="entry name" value="Bac_luciferase"/>
    <property type="match status" value="1"/>
</dbReference>
<dbReference type="InterPro" id="IPR036661">
    <property type="entry name" value="Luciferase-like_sf"/>
</dbReference>
<dbReference type="SUPFAM" id="SSF51679">
    <property type="entry name" value="Bacterial luciferase-like"/>
    <property type="match status" value="1"/>
</dbReference>
<dbReference type="CDD" id="cd01094">
    <property type="entry name" value="Alkanesulfonate_monoxygenase"/>
    <property type="match status" value="1"/>
</dbReference>
<organism evidence="6 7">
    <name type="scientific">Burkholderia ambifaria (strain MC40-6)</name>
    <dbReference type="NCBI Taxonomy" id="398577"/>
    <lineage>
        <taxon>Bacteria</taxon>
        <taxon>Pseudomonadati</taxon>
        <taxon>Pseudomonadota</taxon>
        <taxon>Betaproteobacteria</taxon>
        <taxon>Burkholderiales</taxon>
        <taxon>Burkholderiaceae</taxon>
        <taxon>Burkholderia</taxon>
        <taxon>Burkholderia cepacia complex</taxon>
    </lineage>
</organism>
<dbReference type="GO" id="GO:0046306">
    <property type="term" value="P:alkanesulfonate catabolic process"/>
    <property type="evidence" value="ECO:0007669"/>
    <property type="project" value="TreeGrafter"/>
</dbReference>
<protein>
    <submittedName>
        <fullName evidence="6">Alkanesulfonate monooxygenase</fullName>
        <ecNumber evidence="6">1.14.14.5</ecNumber>
    </submittedName>
</protein>
<dbReference type="RefSeq" id="WP_012366107.1">
    <property type="nucleotide sequence ID" value="NC_010552.1"/>
</dbReference>
<evidence type="ECO:0000256" key="1">
    <source>
        <dbReference type="ARBA" id="ARBA00022630"/>
    </source>
</evidence>
<dbReference type="PANTHER" id="PTHR42847:SF9">
    <property type="entry name" value="BLL6451 PROTEIN"/>
    <property type="match status" value="1"/>
</dbReference>
<feature type="domain" description="Luciferase-like" evidence="5">
    <location>
        <begin position="19"/>
        <end position="324"/>
    </location>
</feature>
<evidence type="ECO:0000256" key="3">
    <source>
        <dbReference type="ARBA" id="ARBA00023002"/>
    </source>
</evidence>
<dbReference type="PANTHER" id="PTHR42847">
    <property type="entry name" value="ALKANESULFONATE MONOOXYGENASE"/>
    <property type="match status" value="1"/>
</dbReference>
<evidence type="ECO:0000313" key="7">
    <source>
        <dbReference type="Proteomes" id="UP000001680"/>
    </source>
</evidence>
<gene>
    <name evidence="6" type="ordered locus">BamMC406_4325</name>
</gene>
<reference evidence="7" key="1">
    <citation type="submission" date="2008-04" db="EMBL/GenBank/DDBJ databases">
        <title>Complete sequence of chromosome 2 of Burkholderia ambifaria MC40-6.</title>
        <authorList>
            <person name="Copeland A."/>
            <person name="Lucas S."/>
            <person name="Lapidus A."/>
            <person name="Glavina del Rio T."/>
            <person name="Dalin E."/>
            <person name="Tice H."/>
            <person name="Pitluck S."/>
            <person name="Chain P."/>
            <person name="Malfatti S."/>
            <person name="Shin M."/>
            <person name="Vergez L."/>
            <person name="Lang D."/>
            <person name="Schmutz J."/>
            <person name="Larimer F."/>
            <person name="Land M."/>
            <person name="Hauser L."/>
            <person name="Kyrpides N."/>
            <person name="Lykidis A."/>
            <person name="Ramette A."/>
            <person name="Konstantinidis K."/>
            <person name="Tiedje J."/>
            <person name="Richardson P."/>
        </authorList>
    </citation>
    <scope>NUCLEOTIDE SEQUENCE [LARGE SCALE GENOMIC DNA]</scope>
    <source>
        <strain evidence="7">MC40-6</strain>
    </source>
</reference>
<keyword evidence="4 6" id="KW-0503">Monooxygenase</keyword>
<dbReference type="AlphaFoldDB" id="B1YWS5"/>
<dbReference type="Proteomes" id="UP000001680">
    <property type="component" value="Chromosome 2"/>
</dbReference>
<dbReference type="InterPro" id="IPR050172">
    <property type="entry name" value="SsuD_RutA_monooxygenase"/>
</dbReference>
<sequence>MPVDIIGMITATPGAEVDVPGGAAVQPDYVRRFAQAHEAAGFDQILVGHFSNAADGFIVASFAAAATERIRILLAHRPGVIVPSAAARQIATLDVFSGGRLALNVVSGGDDTDLQRDGDFVPHDARYRRTGEYLDVLKRIWLADAPVDHDGAFYRLRGASPVVKSAQRPHVPIYFGGSSPAALAVAGQHADVYMTWGEPLAAVREQIARVRAAATPFGRAPRISVSFRPIVAGTEAAAWEKAEAIRARVRAARLAHGQPIDGHAPQNAGSQRLMAAAAQGDVLDERLWMGVANLTGARWNSTALVGTPEQVARALGAYYRLGVSTFLIRGFDPLDDALAYGRDLIPAIHAHIAELDREDAALTAQATTADS</sequence>
<evidence type="ECO:0000256" key="2">
    <source>
        <dbReference type="ARBA" id="ARBA00022643"/>
    </source>
</evidence>
<dbReference type="Gene3D" id="3.20.20.30">
    <property type="entry name" value="Luciferase-like domain"/>
    <property type="match status" value="1"/>
</dbReference>
<evidence type="ECO:0000256" key="4">
    <source>
        <dbReference type="ARBA" id="ARBA00023033"/>
    </source>
</evidence>
<dbReference type="EC" id="1.14.14.5" evidence="6"/>